<proteinExistence type="predicted"/>
<reference evidence="1" key="1">
    <citation type="submission" date="2022-05" db="EMBL/GenBank/DDBJ databases">
        <title>Expanded diversity of anoxic marine methylotrophy in a Black Sea sulfate reducing microorganism.</title>
        <authorList>
            <person name="Fischer P.Q."/>
            <person name="Stams A.J.M."/>
            <person name="Villanueva L."/>
            <person name="Sousa D.Z."/>
        </authorList>
    </citation>
    <scope>NUCLEOTIDE SEQUENCE</scope>
    <source>
        <strain evidence="1">P130</strain>
    </source>
</reference>
<organism evidence="1 2">
    <name type="scientific">Desulfosporosinus nitroreducens</name>
    <dbReference type="NCBI Taxonomy" id="2018668"/>
    <lineage>
        <taxon>Bacteria</taxon>
        <taxon>Bacillati</taxon>
        <taxon>Bacillota</taxon>
        <taxon>Clostridia</taxon>
        <taxon>Eubacteriales</taxon>
        <taxon>Desulfitobacteriaceae</taxon>
        <taxon>Desulfosporosinus</taxon>
    </lineage>
</organism>
<dbReference type="Proteomes" id="UP001176021">
    <property type="component" value="Unassembled WGS sequence"/>
</dbReference>
<sequence>MFDEDEIIEPIDMCGCGDMGYLTAKTIPIDLAHGPGRVANVPVYHCRAASCQEYTLPSLVSRRLEVIAEQMEEERIKETTYTWENKQESTHDKLPEPALAPLLHTNDQIPLQAFTFQFVNRQYEDARVVQIVPGQAVFFQSKLEETEYYLIRYEEDTRTEGIWFSFQKFYYEEPDFTYEDFLEWSDDGHLKELGKITLEEVEETLIDEFGDWA</sequence>
<accession>A0ABT8QLV8</accession>
<keyword evidence="2" id="KW-1185">Reference proteome</keyword>
<protein>
    <submittedName>
        <fullName evidence="1">Uncharacterized protein</fullName>
    </submittedName>
</protein>
<name>A0ABT8QLV8_9FIRM</name>
<dbReference type="EMBL" id="JAMJEV010000001">
    <property type="protein sequence ID" value="MDO0821594.1"/>
    <property type="molecule type" value="Genomic_DNA"/>
</dbReference>
<gene>
    <name evidence="1" type="ORF">M8H41_01800</name>
</gene>
<evidence type="ECO:0000313" key="1">
    <source>
        <dbReference type="EMBL" id="MDO0821594.1"/>
    </source>
</evidence>
<evidence type="ECO:0000313" key="2">
    <source>
        <dbReference type="Proteomes" id="UP001176021"/>
    </source>
</evidence>
<comment type="caution">
    <text evidence="1">The sequence shown here is derived from an EMBL/GenBank/DDBJ whole genome shotgun (WGS) entry which is preliminary data.</text>
</comment>
<dbReference type="RefSeq" id="WP_252467461.1">
    <property type="nucleotide sequence ID" value="NZ_JAMHFY010000002.1"/>
</dbReference>